<sequence length="150" mass="17355">MDLYREYGKAALAAAGLENKLILLIALHRSENQSDEIFTREHEKLHRKTLGGLIKEAQKSSIFTESSNENLKLILEHRNWMVHHIARDMLGYVVQEKGMEKLEYNLRELAAFFNGASEMCWQEIQKLTKDRGINQEPLQKAINEALDAQF</sequence>
<name>A0A0C1YNT8_9VIBR</name>
<protein>
    <submittedName>
        <fullName evidence="1">Uncharacterized protein</fullName>
    </submittedName>
</protein>
<dbReference type="PATRIC" id="fig|1229493.5.peg.5526"/>
<dbReference type="AlphaFoldDB" id="A0A0C1YNT8"/>
<gene>
    <name evidence="1" type="ORF">H735_28520</name>
</gene>
<dbReference type="RefSeq" id="WP_020198213.1">
    <property type="nucleotide sequence ID" value="NZ_BAOH01000323.1"/>
</dbReference>
<dbReference type="EMBL" id="JPRD01000072">
    <property type="protein sequence ID" value="KIF46820.1"/>
    <property type="molecule type" value="Genomic_DNA"/>
</dbReference>
<dbReference type="Proteomes" id="UP000031586">
    <property type="component" value="Unassembled WGS sequence"/>
</dbReference>
<accession>A0A0C1YNT8</accession>
<reference evidence="1 2" key="1">
    <citation type="submission" date="2014-07" db="EMBL/GenBank/DDBJ databases">
        <title>Unique and conserved regions in Vibrio harveyi and related species in comparison with the shrimp pathogen Vibrio harveyi CAIM 1792.</title>
        <authorList>
            <person name="Espinoza-Valles I."/>
            <person name="Vora G."/>
            <person name="Leekitcharoenphon P."/>
            <person name="Ussery D."/>
            <person name="Hoj L."/>
            <person name="Gomez-Gil B."/>
        </authorList>
    </citation>
    <scope>NUCLEOTIDE SEQUENCE [LARGE SCALE GENOMIC DNA]</scope>
    <source>
        <strain evidence="2">CAIM 1854 / LMG 25443</strain>
    </source>
</reference>
<comment type="caution">
    <text evidence="1">The sequence shown here is derived from an EMBL/GenBank/DDBJ whole genome shotgun (WGS) entry which is preliminary data.</text>
</comment>
<evidence type="ECO:0000313" key="1">
    <source>
        <dbReference type="EMBL" id="KIF46820.1"/>
    </source>
</evidence>
<evidence type="ECO:0000313" key="2">
    <source>
        <dbReference type="Proteomes" id="UP000031586"/>
    </source>
</evidence>
<proteinExistence type="predicted"/>
<organism evidence="1 2">
    <name type="scientific">Vibrio owensii CAIM 1854 = LMG 25443</name>
    <dbReference type="NCBI Taxonomy" id="1229493"/>
    <lineage>
        <taxon>Bacteria</taxon>
        <taxon>Pseudomonadati</taxon>
        <taxon>Pseudomonadota</taxon>
        <taxon>Gammaproteobacteria</taxon>
        <taxon>Vibrionales</taxon>
        <taxon>Vibrionaceae</taxon>
        <taxon>Vibrio</taxon>
    </lineage>
</organism>